<dbReference type="Proteomes" id="UP000050961">
    <property type="component" value="Unassembled WGS sequence"/>
</dbReference>
<comment type="catalytic activity">
    <reaction evidence="10">
        <text>N(6)-carboxybiotinyl-L-lysyl-[protein] + acetyl-CoA = N(6)-biotinyl-L-lysyl-[protein] + malonyl-CoA</text>
        <dbReference type="Rhea" id="RHEA:54728"/>
        <dbReference type="Rhea" id="RHEA-COMP:10505"/>
        <dbReference type="Rhea" id="RHEA-COMP:10506"/>
        <dbReference type="ChEBI" id="CHEBI:57288"/>
        <dbReference type="ChEBI" id="CHEBI:57384"/>
        <dbReference type="ChEBI" id="CHEBI:83144"/>
        <dbReference type="ChEBI" id="CHEBI:83145"/>
        <dbReference type="EC" id="2.1.3.15"/>
    </reaction>
</comment>
<dbReference type="AlphaFoldDB" id="A0A0R2DYC6"/>
<dbReference type="PANTHER" id="PTHR42853">
    <property type="entry name" value="ACETYL-COENZYME A CARBOXYLASE CARBOXYL TRANSFERASE SUBUNIT ALPHA"/>
    <property type="match status" value="1"/>
</dbReference>
<feature type="domain" description="CoA carboxyltransferase C-terminal" evidence="11">
    <location>
        <begin position="1"/>
        <end position="244"/>
    </location>
</feature>
<evidence type="ECO:0000256" key="6">
    <source>
        <dbReference type="ARBA" id="ARBA00022832"/>
    </source>
</evidence>
<keyword evidence="3" id="KW-0444">Lipid biosynthesis</keyword>
<dbReference type="GO" id="GO:0003989">
    <property type="term" value="F:acetyl-CoA carboxylase activity"/>
    <property type="evidence" value="ECO:0007669"/>
    <property type="project" value="InterPro"/>
</dbReference>
<keyword evidence="8" id="KW-0443">Lipid metabolism</keyword>
<comment type="pathway">
    <text evidence="1">Lipid metabolism; malonyl-CoA biosynthesis; malonyl-CoA from acetyl-CoA: step 1/1.</text>
</comment>
<dbReference type="GO" id="GO:0016743">
    <property type="term" value="F:carboxyl- or carbamoyltransferase activity"/>
    <property type="evidence" value="ECO:0007669"/>
    <property type="project" value="InterPro"/>
</dbReference>
<evidence type="ECO:0000256" key="5">
    <source>
        <dbReference type="ARBA" id="ARBA00022741"/>
    </source>
</evidence>
<sequence>MRMVSLLDKKKTAAQIVANARSEEKMSAYELINGIFSDFMELHGDRLSDDDAAIVGGVAKFNDMPVTVIATNKGKSAEERLRTHFGCPEPSGYRKSLRLIKQAEKFNRPVIALVNTAGAYPGKSAEENGQGEAIAHNLFEISSVKIPVISMIYGEGGSGGALALACGDRVWMFENSMYSVLSPEGFAAILWKDSSRADEAAEVMQLTPEKLLEQHVIDGIVPESRSHKRVFKAVKKILQKELTDLDKLTPSELVEKRHQRFRQF</sequence>
<keyword evidence="7" id="KW-0067">ATP-binding</keyword>
<dbReference type="PRINTS" id="PR01069">
    <property type="entry name" value="ACCCTRFRASEA"/>
</dbReference>
<dbReference type="Gene3D" id="3.90.226.10">
    <property type="entry name" value="2-enoyl-CoA Hydratase, Chain A, domain 1"/>
    <property type="match status" value="1"/>
</dbReference>
<dbReference type="eggNOG" id="COG0825">
    <property type="taxonomic scope" value="Bacteria"/>
</dbReference>
<dbReference type="GO" id="GO:2001295">
    <property type="term" value="P:malonyl-CoA biosynthetic process"/>
    <property type="evidence" value="ECO:0007669"/>
    <property type="project" value="UniProtKB-UniPathway"/>
</dbReference>
<gene>
    <name evidence="12" type="ORF">FD15_GL001241</name>
</gene>
<evidence type="ECO:0000256" key="10">
    <source>
        <dbReference type="ARBA" id="ARBA00049152"/>
    </source>
</evidence>
<keyword evidence="6" id="KW-0276">Fatty acid metabolism</keyword>
<dbReference type="UniPathway" id="UPA00655">
    <property type="reaction ID" value="UER00711"/>
</dbReference>
<reference evidence="12 13" key="1">
    <citation type="journal article" date="2015" name="Genome Announc.">
        <title>Expanding the biotechnology potential of lactobacilli through comparative genomics of 213 strains and associated genera.</title>
        <authorList>
            <person name="Sun Z."/>
            <person name="Harris H.M."/>
            <person name="McCann A."/>
            <person name="Guo C."/>
            <person name="Argimon S."/>
            <person name="Zhang W."/>
            <person name="Yang X."/>
            <person name="Jeffery I.B."/>
            <person name="Cooney J.C."/>
            <person name="Kagawa T.F."/>
            <person name="Liu W."/>
            <person name="Song Y."/>
            <person name="Salvetti E."/>
            <person name="Wrobel A."/>
            <person name="Rasinkangas P."/>
            <person name="Parkhill J."/>
            <person name="Rea M.C."/>
            <person name="O'Sullivan O."/>
            <person name="Ritari J."/>
            <person name="Douillard F.P."/>
            <person name="Paul Ross R."/>
            <person name="Yang R."/>
            <person name="Briner A.E."/>
            <person name="Felis G.E."/>
            <person name="de Vos W.M."/>
            <person name="Barrangou R."/>
            <person name="Klaenhammer T.R."/>
            <person name="Caufield P.W."/>
            <person name="Cui Y."/>
            <person name="Zhang H."/>
            <person name="O'Toole P.W."/>
        </authorList>
    </citation>
    <scope>NUCLEOTIDE SEQUENCE [LARGE SCALE GENOMIC DNA]</scope>
    <source>
        <strain evidence="12 13">DSM 21376</strain>
    </source>
</reference>
<name>A0A0R2DYC6_9LACO</name>
<dbReference type="EMBL" id="AYZF01000013">
    <property type="protein sequence ID" value="KRN06055.1"/>
    <property type="molecule type" value="Genomic_DNA"/>
</dbReference>
<dbReference type="InterPro" id="IPR011763">
    <property type="entry name" value="COA_CT_C"/>
</dbReference>
<evidence type="ECO:0000259" key="11">
    <source>
        <dbReference type="PROSITE" id="PS50989"/>
    </source>
</evidence>
<dbReference type="Pfam" id="PF03255">
    <property type="entry name" value="ACCA"/>
    <property type="match status" value="1"/>
</dbReference>
<dbReference type="STRING" id="1423806.FD15_GL001241"/>
<dbReference type="PANTHER" id="PTHR42853:SF3">
    <property type="entry name" value="ACETYL-COENZYME A CARBOXYLASE CARBOXYL TRANSFERASE SUBUNIT ALPHA, CHLOROPLASTIC"/>
    <property type="match status" value="1"/>
</dbReference>
<evidence type="ECO:0000313" key="12">
    <source>
        <dbReference type="EMBL" id="KRN06055.1"/>
    </source>
</evidence>
<evidence type="ECO:0000256" key="1">
    <source>
        <dbReference type="ARBA" id="ARBA00004956"/>
    </source>
</evidence>
<dbReference type="GO" id="GO:0006633">
    <property type="term" value="P:fatty acid biosynthetic process"/>
    <property type="evidence" value="ECO:0007669"/>
    <property type="project" value="UniProtKB-KW"/>
</dbReference>
<accession>A0A0R2DYC6</accession>
<keyword evidence="9" id="KW-0275">Fatty acid biosynthesis</keyword>
<evidence type="ECO:0000256" key="2">
    <source>
        <dbReference type="ARBA" id="ARBA00011883"/>
    </source>
</evidence>
<evidence type="ECO:0000256" key="3">
    <source>
        <dbReference type="ARBA" id="ARBA00022516"/>
    </source>
</evidence>
<dbReference type="InterPro" id="IPR001095">
    <property type="entry name" value="Acetyl_CoA_COase_a_su"/>
</dbReference>
<dbReference type="GO" id="GO:0009317">
    <property type="term" value="C:acetyl-CoA carboxylase complex"/>
    <property type="evidence" value="ECO:0007669"/>
    <property type="project" value="InterPro"/>
</dbReference>
<dbReference type="PATRIC" id="fig|1423806.3.peg.1262"/>
<keyword evidence="4 12" id="KW-0808">Transferase</keyword>
<evidence type="ECO:0000256" key="8">
    <source>
        <dbReference type="ARBA" id="ARBA00023098"/>
    </source>
</evidence>
<keyword evidence="5" id="KW-0547">Nucleotide-binding</keyword>
<dbReference type="SUPFAM" id="SSF52096">
    <property type="entry name" value="ClpP/crotonase"/>
    <property type="match status" value="1"/>
</dbReference>
<dbReference type="PROSITE" id="PS50989">
    <property type="entry name" value="COA_CT_CTER"/>
    <property type="match status" value="1"/>
</dbReference>
<protein>
    <recommendedName>
        <fullName evidence="2">acetyl-CoA carboxytransferase</fullName>
        <ecNumber evidence="2">2.1.3.15</ecNumber>
    </recommendedName>
</protein>
<proteinExistence type="predicted"/>
<evidence type="ECO:0000256" key="4">
    <source>
        <dbReference type="ARBA" id="ARBA00022679"/>
    </source>
</evidence>
<comment type="caution">
    <text evidence="12">The sequence shown here is derived from an EMBL/GenBank/DDBJ whole genome shotgun (WGS) entry which is preliminary data.</text>
</comment>
<evidence type="ECO:0000313" key="13">
    <source>
        <dbReference type="Proteomes" id="UP000050961"/>
    </source>
</evidence>
<evidence type="ECO:0000256" key="7">
    <source>
        <dbReference type="ARBA" id="ARBA00022840"/>
    </source>
</evidence>
<dbReference type="NCBIfam" id="NF041504">
    <property type="entry name" value="AccA_sub"/>
    <property type="match status" value="1"/>
</dbReference>
<keyword evidence="13" id="KW-1185">Reference proteome</keyword>
<dbReference type="InterPro" id="IPR029045">
    <property type="entry name" value="ClpP/crotonase-like_dom_sf"/>
</dbReference>
<evidence type="ECO:0000256" key="9">
    <source>
        <dbReference type="ARBA" id="ARBA00023160"/>
    </source>
</evidence>
<dbReference type="EC" id="2.1.3.15" evidence="2"/>
<dbReference type="GO" id="GO:0005524">
    <property type="term" value="F:ATP binding"/>
    <property type="evidence" value="ECO:0007669"/>
    <property type="project" value="UniProtKB-KW"/>
</dbReference>
<organism evidence="12 13">
    <name type="scientific">Liquorilactobacillus sucicola DSM 21376 = JCM 15457</name>
    <dbReference type="NCBI Taxonomy" id="1423806"/>
    <lineage>
        <taxon>Bacteria</taxon>
        <taxon>Bacillati</taxon>
        <taxon>Bacillota</taxon>
        <taxon>Bacilli</taxon>
        <taxon>Lactobacillales</taxon>
        <taxon>Lactobacillaceae</taxon>
        <taxon>Liquorilactobacillus</taxon>
    </lineage>
</organism>